<evidence type="ECO:0000313" key="3">
    <source>
        <dbReference type="EMBL" id="TYK09444.1"/>
    </source>
</evidence>
<dbReference type="GO" id="GO:0004601">
    <property type="term" value="F:peroxidase activity"/>
    <property type="evidence" value="ECO:0007669"/>
    <property type="project" value="UniProtKB-KW"/>
</dbReference>
<evidence type="ECO:0000259" key="2">
    <source>
        <dbReference type="Pfam" id="PF24626"/>
    </source>
</evidence>
<dbReference type="GO" id="GO:0003676">
    <property type="term" value="F:nucleic acid binding"/>
    <property type="evidence" value="ECO:0007669"/>
    <property type="project" value="InterPro"/>
</dbReference>
<comment type="caution">
    <text evidence="3">The sequence shown here is derived from an EMBL/GenBank/DDBJ whole genome shotgun (WGS) entry which is preliminary data.</text>
</comment>
<sequence length="310" mass="35685">MVLKTKAKHPVPLQKSPRQDGKFRSETAMEVEVAKFFGSIIAFGQKTIASLLKMWKLKDLYQNLKLNRDEIEKDQALTEIRRKIGEQKEEVPNFPCSKEHCNSRGEGLPESTGWEVIFAVVDQMSKYAHFIALKHPYTAKSVAKVFVKEVVRLYDYPKSIVSDQDKIFLNHFWNEMFKLASTKLQGARHAIHNLMAKPNSIGVTPSQAIYERMPPPLIQYGDMETPNSTLDQQLRDRDIALGALRRNEKLSPKYFRPYKTVERIGAMAYKLELPNSTTIHPVFHVFQLEEALENHHQAQQLGPFINVNHE</sequence>
<keyword evidence="3" id="KW-0560">Oxidoreductase</keyword>
<dbReference type="InterPro" id="IPR012337">
    <property type="entry name" value="RNaseH-like_sf"/>
</dbReference>
<dbReference type="PANTHER" id="PTHR35046">
    <property type="entry name" value="ZINC KNUCKLE (CCHC-TYPE) FAMILY PROTEIN"/>
    <property type="match status" value="1"/>
</dbReference>
<dbReference type="AlphaFoldDB" id="A0A5D3CE28"/>
<organism evidence="3 4">
    <name type="scientific">Cucumis melo var. makuwa</name>
    <name type="common">Oriental melon</name>
    <dbReference type="NCBI Taxonomy" id="1194695"/>
    <lineage>
        <taxon>Eukaryota</taxon>
        <taxon>Viridiplantae</taxon>
        <taxon>Streptophyta</taxon>
        <taxon>Embryophyta</taxon>
        <taxon>Tracheophyta</taxon>
        <taxon>Spermatophyta</taxon>
        <taxon>Magnoliopsida</taxon>
        <taxon>eudicotyledons</taxon>
        <taxon>Gunneridae</taxon>
        <taxon>Pentapetalae</taxon>
        <taxon>rosids</taxon>
        <taxon>fabids</taxon>
        <taxon>Cucurbitales</taxon>
        <taxon>Cucurbitaceae</taxon>
        <taxon>Benincaseae</taxon>
        <taxon>Cucumis</taxon>
    </lineage>
</organism>
<protein>
    <submittedName>
        <fullName evidence="3">Peroxidase 64</fullName>
    </submittedName>
</protein>
<accession>A0A5D3CE28</accession>
<keyword evidence="3" id="KW-0575">Peroxidase</keyword>
<dbReference type="Pfam" id="PF24626">
    <property type="entry name" value="SH3_Tf2-1"/>
    <property type="match status" value="1"/>
</dbReference>
<dbReference type="InterPro" id="IPR056924">
    <property type="entry name" value="SH3_Tf2-1"/>
</dbReference>
<gene>
    <name evidence="3" type="ORF">E5676_scaffold499G00320</name>
</gene>
<dbReference type="Gene3D" id="3.30.420.10">
    <property type="entry name" value="Ribonuclease H-like superfamily/Ribonuclease H"/>
    <property type="match status" value="1"/>
</dbReference>
<feature type="region of interest" description="Disordered" evidence="1">
    <location>
        <begin position="1"/>
        <end position="22"/>
    </location>
</feature>
<dbReference type="InterPro" id="IPR036397">
    <property type="entry name" value="RNaseH_sf"/>
</dbReference>
<dbReference type="EMBL" id="SSTD01011629">
    <property type="protein sequence ID" value="TYK09444.1"/>
    <property type="molecule type" value="Genomic_DNA"/>
</dbReference>
<dbReference type="SUPFAM" id="SSF53098">
    <property type="entry name" value="Ribonuclease H-like"/>
    <property type="match status" value="1"/>
</dbReference>
<evidence type="ECO:0000256" key="1">
    <source>
        <dbReference type="SAM" id="MobiDB-lite"/>
    </source>
</evidence>
<dbReference type="Proteomes" id="UP000321947">
    <property type="component" value="Unassembled WGS sequence"/>
</dbReference>
<proteinExistence type="predicted"/>
<dbReference type="PANTHER" id="PTHR35046:SF26">
    <property type="entry name" value="RNA-DIRECTED DNA POLYMERASE"/>
    <property type="match status" value="1"/>
</dbReference>
<name>A0A5D3CE28_CUCMM</name>
<reference evidence="3 4" key="1">
    <citation type="submission" date="2019-08" db="EMBL/GenBank/DDBJ databases">
        <title>Draft genome sequences of two oriental melons (Cucumis melo L. var makuwa).</title>
        <authorList>
            <person name="Kwon S.-Y."/>
        </authorList>
    </citation>
    <scope>NUCLEOTIDE SEQUENCE [LARGE SCALE GENOMIC DNA]</scope>
    <source>
        <strain evidence="4">cv. Chang Bougi</strain>
        <tissue evidence="3">Leaf</tissue>
    </source>
</reference>
<feature type="domain" description="Tf2-1-like SH3-like" evidence="2">
    <location>
        <begin position="242"/>
        <end position="290"/>
    </location>
</feature>
<evidence type="ECO:0000313" key="4">
    <source>
        <dbReference type="Proteomes" id="UP000321947"/>
    </source>
</evidence>